<keyword evidence="5 8" id="KW-0812">Transmembrane</keyword>
<feature type="transmembrane region" description="Helical" evidence="8">
    <location>
        <begin position="440"/>
        <end position="461"/>
    </location>
</feature>
<protein>
    <recommendedName>
        <fullName evidence="9">Glycosyltransferase RgtA/B/C/D-like domain-containing protein</fullName>
    </recommendedName>
</protein>
<evidence type="ECO:0000256" key="1">
    <source>
        <dbReference type="ARBA" id="ARBA00004651"/>
    </source>
</evidence>
<feature type="transmembrane region" description="Helical" evidence="8">
    <location>
        <begin position="473"/>
        <end position="491"/>
    </location>
</feature>
<evidence type="ECO:0000256" key="5">
    <source>
        <dbReference type="ARBA" id="ARBA00022692"/>
    </source>
</evidence>
<keyword evidence="6 8" id="KW-1133">Transmembrane helix</keyword>
<evidence type="ECO:0000256" key="3">
    <source>
        <dbReference type="ARBA" id="ARBA00022676"/>
    </source>
</evidence>
<evidence type="ECO:0000259" key="9">
    <source>
        <dbReference type="Pfam" id="PF13231"/>
    </source>
</evidence>
<dbReference type="PATRIC" id="fig|111780.3.peg.1656"/>
<dbReference type="InterPro" id="IPR050297">
    <property type="entry name" value="LipidA_mod_glycosyltrf_83"/>
</dbReference>
<feature type="transmembrane region" description="Helical" evidence="8">
    <location>
        <begin position="406"/>
        <end position="428"/>
    </location>
</feature>
<feature type="transmembrane region" description="Helical" evidence="8">
    <location>
        <begin position="246"/>
        <end position="265"/>
    </location>
</feature>
<dbReference type="HOGENOM" id="CLU_037292_0_0_3"/>
<dbReference type="Pfam" id="PF13231">
    <property type="entry name" value="PMT_2"/>
    <property type="match status" value="1"/>
</dbReference>
<dbReference type="AlphaFoldDB" id="K9XSW5"/>
<feature type="transmembrane region" description="Helical" evidence="8">
    <location>
        <begin position="311"/>
        <end position="332"/>
    </location>
</feature>
<reference evidence="11" key="1">
    <citation type="journal article" date="2013" name="Proc. Natl. Acad. Sci. U.S.A.">
        <title>Improving the coverage of the cyanobacterial phylum using diversity-driven genome sequencing.</title>
        <authorList>
            <person name="Shih P.M."/>
            <person name="Wu D."/>
            <person name="Latifi A."/>
            <person name="Axen S.D."/>
            <person name="Fewer D.P."/>
            <person name="Talla E."/>
            <person name="Calteau A."/>
            <person name="Cai F."/>
            <person name="Tandeau de Marsac N."/>
            <person name="Rippka R."/>
            <person name="Herdman M."/>
            <person name="Sivonen K."/>
            <person name="Coursin T."/>
            <person name="Laurent T."/>
            <person name="Goodwin L."/>
            <person name="Nolan M."/>
            <person name="Davenport K.W."/>
            <person name="Han C.S."/>
            <person name="Rubin E.M."/>
            <person name="Eisen J.A."/>
            <person name="Woyke T."/>
            <person name="Gugger M."/>
            <person name="Kerfeld C.A."/>
        </authorList>
    </citation>
    <scope>NUCLEOTIDE SEQUENCE [LARGE SCALE GENOMIC DNA]</scope>
    <source>
        <strain evidence="11">ATCC 29371 / PCC 7437</strain>
    </source>
</reference>
<dbReference type="KEGG" id="scs:Sta7437_1588"/>
<name>K9XSW5_STAC7</name>
<comment type="subcellular location">
    <subcellularLocation>
        <location evidence="1">Cell membrane</location>
        <topology evidence="1">Multi-pass membrane protein</topology>
    </subcellularLocation>
</comment>
<dbReference type="GO" id="GO:0005886">
    <property type="term" value="C:plasma membrane"/>
    <property type="evidence" value="ECO:0007669"/>
    <property type="project" value="UniProtKB-SubCell"/>
</dbReference>
<evidence type="ECO:0000256" key="7">
    <source>
        <dbReference type="ARBA" id="ARBA00023136"/>
    </source>
</evidence>
<evidence type="ECO:0000313" key="11">
    <source>
        <dbReference type="Proteomes" id="UP000010473"/>
    </source>
</evidence>
<evidence type="ECO:0000313" key="10">
    <source>
        <dbReference type="EMBL" id="AFZ35154.1"/>
    </source>
</evidence>
<feature type="transmembrane region" description="Helical" evidence="8">
    <location>
        <begin position="286"/>
        <end position="305"/>
    </location>
</feature>
<dbReference type="PANTHER" id="PTHR33908">
    <property type="entry name" value="MANNOSYLTRANSFERASE YKCB-RELATED"/>
    <property type="match status" value="1"/>
</dbReference>
<feature type="transmembrane region" description="Helical" evidence="8">
    <location>
        <begin position="128"/>
        <end position="148"/>
    </location>
</feature>
<gene>
    <name evidence="10" type="ordered locus">Sta7437_1588</name>
</gene>
<dbReference type="InterPro" id="IPR038731">
    <property type="entry name" value="RgtA/B/C-like"/>
</dbReference>
<organism evidence="10 11">
    <name type="scientific">Stanieria cyanosphaera (strain ATCC 29371 / PCC 7437)</name>
    <dbReference type="NCBI Taxonomy" id="111780"/>
    <lineage>
        <taxon>Bacteria</taxon>
        <taxon>Bacillati</taxon>
        <taxon>Cyanobacteriota</taxon>
        <taxon>Cyanophyceae</taxon>
        <taxon>Pleurocapsales</taxon>
        <taxon>Dermocarpellaceae</taxon>
        <taxon>Stanieria</taxon>
    </lineage>
</organism>
<keyword evidence="2" id="KW-1003">Cell membrane</keyword>
<dbReference type="OrthoDB" id="495800at2"/>
<proteinExistence type="predicted"/>
<dbReference type="STRING" id="111780.Sta7437_1588"/>
<dbReference type="eggNOG" id="COG5305">
    <property type="taxonomic scope" value="Bacteria"/>
</dbReference>
<dbReference type="RefSeq" id="WP_015192825.1">
    <property type="nucleotide sequence ID" value="NC_019748.1"/>
</dbReference>
<feature type="domain" description="Glycosyltransferase RgtA/B/C/D-like" evidence="9">
    <location>
        <begin position="103"/>
        <end position="260"/>
    </location>
</feature>
<feature type="transmembrane region" description="Helical" evidence="8">
    <location>
        <begin position="177"/>
        <end position="196"/>
    </location>
</feature>
<dbReference type="PANTHER" id="PTHR33908:SF11">
    <property type="entry name" value="MEMBRANE PROTEIN"/>
    <property type="match status" value="1"/>
</dbReference>
<keyword evidence="11" id="KW-1185">Reference proteome</keyword>
<keyword evidence="7 8" id="KW-0472">Membrane</keyword>
<sequence length="607" mass="69301">MKISLIGSKTFGKTIKDYAWFCLIILIICLGIFFRCANLEQKIFWVDEVATYVRISGYTQAEVTQKLTNQEWLSVADLQQYQKVSSARNLHDTFNALKKSPEHAPLYFLLARFWVQIFGNSVTAIRSLSVVCSLLALLCLYWLGWELFKSTKTADLSMMLLSVSPFYVAYAQEARPYSLWTVTILLSSAILLRALRTNQLQNWLFYTVSSILAFYISLFSFLVVIGQGSYVFIINKFKFNQKTSNYLLSLSLAVIAFLPWCLVIAQNWQALQDNTSWMDQPLQISAMLGIWIASILLIFGDLPLSSDLNPLKVVIILVMLVVILGLGIIIYFYFQKKYLKKNRLIWYLSFTIVGILITIYQNKLDQSSLVAILDPVTFIGISTALILLILVFYSLLFLIFNHQQKITWFILTQAIATPTILIITDLIFNDQRSATPRYLIPAQLGIHLAVVCLLASQLGWINWMKKSQPQLGRIILSFLLVLGIISCTLNLEKSPQYQKSRNLHNISIAEIINQAQSPILISEANQTMDVISLSYNLQTKVKIKFIDSNATLFKLLDITNPIFLFNPSTQLKQSIQNNIQISMKEIYQPKLITPGEIHLTLWSIKRK</sequence>
<keyword evidence="4" id="KW-0808">Transferase</keyword>
<evidence type="ECO:0000256" key="8">
    <source>
        <dbReference type="SAM" id="Phobius"/>
    </source>
</evidence>
<feature type="transmembrane region" description="Helical" evidence="8">
    <location>
        <begin position="18"/>
        <end position="37"/>
    </location>
</feature>
<keyword evidence="3" id="KW-0328">Glycosyltransferase</keyword>
<evidence type="ECO:0000256" key="2">
    <source>
        <dbReference type="ARBA" id="ARBA00022475"/>
    </source>
</evidence>
<dbReference type="Proteomes" id="UP000010473">
    <property type="component" value="Chromosome"/>
</dbReference>
<feature type="transmembrane region" description="Helical" evidence="8">
    <location>
        <begin position="203"/>
        <end position="226"/>
    </location>
</feature>
<evidence type="ECO:0000256" key="4">
    <source>
        <dbReference type="ARBA" id="ARBA00022679"/>
    </source>
</evidence>
<evidence type="ECO:0000256" key="6">
    <source>
        <dbReference type="ARBA" id="ARBA00022989"/>
    </source>
</evidence>
<dbReference type="EMBL" id="CP003653">
    <property type="protein sequence ID" value="AFZ35154.1"/>
    <property type="molecule type" value="Genomic_DNA"/>
</dbReference>
<dbReference type="GO" id="GO:0009103">
    <property type="term" value="P:lipopolysaccharide biosynthetic process"/>
    <property type="evidence" value="ECO:0007669"/>
    <property type="project" value="UniProtKB-ARBA"/>
</dbReference>
<feature type="transmembrane region" description="Helical" evidence="8">
    <location>
        <begin position="376"/>
        <end position="399"/>
    </location>
</feature>
<accession>K9XSW5</accession>
<feature type="transmembrane region" description="Helical" evidence="8">
    <location>
        <begin position="344"/>
        <end position="361"/>
    </location>
</feature>
<dbReference type="GO" id="GO:0016763">
    <property type="term" value="F:pentosyltransferase activity"/>
    <property type="evidence" value="ECO:0007669"/>
    <property type="project" value="TreeGrafter"/>
</dbReference>